<dbReference type="CDD" id="cd20540">
    <property type="entry name" value="CYCLIN_CCNY_like"/>
    <property type="match status" value="1"/>
</dbReference>
<dbReference type="EMBL" id="CAJNNV010009709">
    <property type="protein sequence ID" value="CAE8597726.1"/>
    <property type="molecule type" value="Genomic_DNA"/>
</dbReference>
<comment type="caution">
    <text evidence="3">The sequence shown here is derived from an EMBL/GenBank/DDBJ whole genome shotgun (WGS) entry which is preliminary data.</text>
</comment>
<dbReference type="SUPFAM" id="SSF47954">
    <property type="entry name" value="Cyclin-like"/>
    <property type="match status" value="1"/>
</dbReference>
<dbReference type="Pfam" id="PF00134">
    <property type="entry name" value="Cyclin_N"/>
    <property type="match status" value="1"/>
</dbReference>
<sequence length="468" mass="52332">MGAHASAEQALQEELNEPLLRAHGRYLAAAQIPDLPGRFAEANSSFRSRGTCDSPGSDGSHPSVPSSFKASRPRKTKVFIGSERTLREARQSQSSWEVPHDVDPRLIDDADTTHAISAKVASLIFQYIEEGQVASKETPGPGEDEFHEANFLQRRWCCCPRRPSASQLSVETVFGLIEDIAASLYFCKQVVVLCAVYVDRLLEQTHTTLTAGNWRSVVIVALLIASKVWEDVHPWNADFEECLQEIAGIRYKTGALYKLESLFLEKLGWKVFVDGEVYAAYFFALLEGRPACASTSYHPKNYRDLWTRRHSHDNFTIDTIAEEEVYDGIDCDLERGSSEYSRQGGDHEYSDYSSRSRSRSIGGGVGGERSPSPSPSPLPWSREELVSRLRRQALELDQIGDFSTCTLRAIRDAWRLDAGNPHIGALRHAPRALAPSRHIPQSEELLWAHRLASKTTNMLGPRRTFGVE</sequence>
<organism evidence="3 4">
    <name type="scientific">Polarella glacialis</name>
    <name type="common">Dinoflagellate</name>
    <dbReference type="NCBI Taxonomy" id="89957"/>
    <lineage>
        <taxon>Eukaryota</taxon>
        <taxon>Sar</taxon>
        <taxon>Alveolata</taxon>
        <taxon>Dinophyceae</taxon>
        <taxon>Suessiales</taxon>
        <taxon>Suessiaceae</taxon>
        <taxon>Polarella</taxon>
    </lineage>
</organism>
<evidence type="ECO:0000256" key="1">
    <source>
        <dbReference type="SAM" id="MobiDB-lite"/>
    </source>
</evidence>
<dbReference type="Proteomes" id="UP000654075">
    <property type="component" value="Unassembled WGS sequence"/>
</dbReference>
<evidence type="ECO:0000259" key="2">
    <source>
        <dbReference type="Pfam" id="PF00134"/>
    </source>
</evidence>
<evidence type="ECO:0000313" key="3">
    <source>
        <dbReference type="EMBL" id="CAE8597726.1"/>
    </source>
</evidence>
<proteinExistence type="predicted"/>
<dbReference type="AlphaFoldDB" id="A0A813EBW0"/>
<accession>A0A813EBW0</accession>
<dbReference type="InterPro" id="IPR006671">
    <property type="entry name" value="Cyclin_N"/>
</dbReference>
<evidence type="ECO:0000313" key="4">
    <source>
        <dbReference type="Proteomes" id="UP000654075"/>
    </source>
</evidence>
<feature type="region of interest" description="Disordered" evidence="1">
    <location>
        <begin position="41"/>
        <end position="74"/>
    </location>
</feature>
<feature type="non-terminal residue" evidence="3">
    <location>
        <position position="468"/>
    </location>
</feature>
<dbReference type="OrthoDB" id="439105at2759"/>
<dbReference type="InterPro" id="IPR036915">
    <property type="entry name" value="Cyclin-like_sf"/>
</dbReference>
<gene>
    <name evidence="3" type="ORF">PGLA1383_LOCUS16160</name>
</gene>
<keyword evidence="4" id="KW-1185">Reference proteome</keyword>
<feature type="domain" description="Cyclin N-terminal" evidence="2">
    <location>
        <begin position="173"/>
        <end position="271"/>
    </location>
</feature>
<dbReference type="PANTHER" id="PTHR14248">
    <property type="entry name" value="CYCLIN Y, ISOFORM A"/>
    <property type="match status" value="1"/>
</dbReference>
<name>A0A813EBW0_POLGL</name>
<feature type="region of interest" description="Disordered" evidence="1">
    <location>
        <begin position="337"/>
        <end position="380"/>
    </location>
</feature>
<reference evidence="3" key="1">
    <citation type="submission" date="2021-02" db="EMBL/GenBank/DDBJ databases">
        <authorList>
            <person name="Dougan E. K."/>
            <person name="Rhodes N."/>
            <person name="Thang M."/>
            <person name="Chan C."/>
        </authorList>
    </citation>
    <scope>NUCLEOTIDE SEQUENCE</scope>
</reference>
<dbReference type="Gene3D" id="1.10.472.10">
    <property type="entry name" value="Cyclin-like"/>
    <property type="match status" value="1"/>
</dbReference>
<protein>
    <recommendedName>
        <fullName evidence="2">Cyclin N-terminal domain-containing protein</fullName>
    </recommendedName>
</protein>